<gene>
    <name evidence="1" type="ORF">PZE19_17045</name>
</gene>
<dbReference type="Proteomes" id="UP001216907">
    <property type="component" value="Unassembled WGS sequence"/>
</dbReference>
<comment type="caution">
    <text evidence="1">The sequence shown here is derived from an EMBL/GenBank/DDBJ whole genome shotgun (WGS) entry which is preliminary data.</text>
</comment>
<reference evidence="1 2" key="1">
    <citation type="submission" date="2023-03" db="EMBL/GenBank/DDBJ databases">
        <title>Paludisphaera mucosa sp. nov. a novel planctomycete from northern fen.</title>
        <authorList>
            <person name="Ivanova A."/>
        </authorList>
    </citation>
    <scope>NUCLEOTIDE SEQUENCE [LARGE SCALE GENOMIC DNA]</scope>
    <source>
        <strain evidence="1 2">Pla2</strain>
    </source>
</reference>
<dbReference type="EMBL" id="JARRAG010000002">
    <property type="protein sequence ID" value="MDG3005495.1"/>
    <property type="molecule type" value="Genomic_DNA"/>
</dbReference>
<name>A0ABT6FD64_9BACT</name>
<dbReference type="RefSeq" id="WP_277861827.1">
    <property type="nucleotide sequence ID" value="NZ_JARRAG010000002.1"/>
</dbReference>
<evidence type="ECO:0000313" key="1">
    <source>
        <dbReference type="EMBL" id="MDG3005495.1"/>
    </source>
</evidence>
<accession>A0ABT6FD64</accession>
<protein>
    <submittedName>
        <fullName evidence="1">Uncharacterized protein</fullName>
    </submittedName>
</protein>
<organism evidence="1 2">
    <name type="scientific">Paludisphaera mucosa</name>
    <dbReference type="NCBI Taxonomy" id="3030827"/>
    <lineage>
        <taxon>Bacteria</taxon>
        <taxon>Pseudomonadati</taxon>
        <taxon>Planctomycetota</taxon>
        <taxon>Planctomycetia</taxon>
        <taxon>Isosphaerales</taxon>
        <taxon>Isosphaeraceae</taxon>
        <taxon>Paludisphaera</taxon>
    </lineage>
</organism>
<keyword evidence="2" id="KW-1185">Reference proteome</keyword>
<sequence>MATTYTQRAKLARPGPADRNWNVPLNANADALDALAPIGGLCVTPAEIPSSSLRVQVAAGRFQRRDGTVGVFAGTPSLPLAADSTTYIFLTDSGDLIASTSGFLTSSHVPLAIISTGPSNVLGVSDLRVVCATVGSDSRPFLTAAGGSTNDGASFVLGTASGLKIGTAAAQKLGFWNATPIVRPGSYSQAYSASSRTLPAYTPAVASNSFAGIASGQGGATYAQAADLNSLRSAYENLRVFSESSTQLLNALINDLKAMGLLG</sequence>
<proteinExistence type="predicted"/>
<evidence type="ECO:0000313" key="2">
    <source>
        <dbReference type="Proteomes" id="UP001216907"/>
    </source>
</evidence>